<evidence type="ECO:0000313" key="4">
    <source>
        <dbReference type="EMBL" id="OUS49322.1"/>
    </source>
</evidence>
<organism evidence="4">
    <name type="scientific">Ostreococcus tauri</name>
    <name type="common">Marine green alga</name>
    <dbReference type="NCBI Taxonomy" id="70448"/>
    <lineage>
        <taxon>Eukaryota</taxon>
        <taxon>Viridiplantae</taxon>
        <taxon>Chlorophyta</taxon>
        <taxon>Mamiellophyceae</taxon>
        <taxon>Mamiellales</taxon>
        <taxon>Bathycoccaceae</taxon>
        <taxon>Ostreococcus</taxon>
    </lineage>
</organism>
<keyword evidence="3" id="KW-0472">Membrane</keyword>
<evidence type="ECO:0000256" key="2">
    <source>
        <dbReference type="SAM" id="MobiDB-lite"/>
    </source>
</evidence>
<feature type="compositionally biased region" description="Basic and acidic residues" evidence="2">
    <location>
        <begin position="108"/>
        <end position="132"/>
    </location>
</feature>
<dbReference type="Proteomes" id="UP000195557">
    <property type="component" value="Unassembled WGS sequence"/>
</dbReference>
<gene>
    <name evidence="4" type="ORF">BE221DRAFT_66937</name>
</gene>
<evidence type="ECO:0000256" key="1">
    <source>
        <dbReference type="PROSITE-ProRule" id="PRU00339"/>
    </source>
</evidence>
<feature type="region of interest" description="Disordered" evidence="2">
    <location>
        <begin position="99"/>
        <end position="132"/>
    </location>
</feature>
<dbReference type="SUPFAM" id="SSF48452">
    <property type="entry name" value="TPR-like"/>
    <property type="match status" value="1"/>
</dbReference>
<sequence>MPADAANADAQTFLAAASAGSNACASCAFAVERRPRTREHGFDDSWLRDGRTMRRHAYGAATVTRLYRGMTMRPTSAPYETVERGWIDVGVSSAFDARELEEAEDEDAGAREEREEVGEHDAGGRRGERSTTKEKVQFFTTSVKPSGLQHMLNKYGGTVESAMDAITHRLEIDPDNPFLLTDLGQVHRMLADNERAAECFARALRVVKHPELYQYLGTTLMVTGRVEEAIDAFSQGAAQFPKDISNRFSLALVSLQQEDVHGAISTLEAVVREDSNYAGGLAQEHLHAAKMALQRRSSNMLDAGIFIMFVITIVVIAWLRFSLYISKKRSKKHKRK</sequence>
<protein>
    <submittedName>
        <fullName evidence="4">ARG99 protein</fullName>
    </submittedName>
</protein>
<keyword evidence="3" id="KW-1133">Transmembrane helix</keyword>
<proteinExistence type="predicted"/>
<accession>A0A1Y5IQD4</accession>
<feature type="repeat" description="TPR" evidence="1">
    <location>
        <begin position="210"/>
        <end position="243"/>
    </location>
</feature>
<name>A0A1Y5IQD4_OSTTA</name>
<keyword evidence="1" id="KW-0802">TPR repeat</keyword>
<dbReference type="EMBL" id="KZ155771">
    <property type="protein sequence ID" value="OUS49322.1"/>
    <property type="molecule type" value="Genomic_DNA"/>
</dbReference>
<dbReference type="SMART" id="SM00028">
    <property type="entry name" value="TPR"/>
    <property type="match status" value="3"/>
</dbReference>
<keyword evidence="3" id="KW-0812">Transmembrane</keyword>
<feature type="transmembrane region" description="Helical" evidence="3">
    <location>
        <begin position="303"/>
        <end position="326"/>
    </location>
</feature>
<dbReference type="AlphaFoldDB" id="A0A1Y5IQD4"/>
<dbReference type="Gene3D" id="1.25.40.10">
    <property type="entry name" value="Tetratricopeptide repeat domain"/>
    <property type="match status" value="2"/>
</dbReference>
<reference evidence="4" key="1">
    <citation type="submission" date="2017-04" db="EMBL/GenBank/DDBJ databases">
        <title>Population genomics of picophytoplankton unveils novel chromosome hypervariability.</title>
        <authorList>
            <consortium name="DOE Joint Genome Institute"/>
            <person name="Blanc-Mathieu R."/>
            <person name="Krasovec M."/>
            <person name="Hebrard M."/>
            <person name="Yau S."/>
            <person name="Desgranges E."/>
            <person name="Martin J."/>
            <person name="Schackwitz W."/>
            <person name="Kuo A."/>
            <person name="Salin G."/>
            <person name="Donnadieu C."/>
            <person name="Desdevises Y."/>
            <person name="Sanchez-Ferandin S."/>
            <person name="Moreau H."/>
            <person name="Rivals E."/>
            <person name="Grigoriev I.V."/>
            <person name="Grimsley N."/>
            <person name="Eyre-Walker A."/>
            <person name="Piganeau G."/>
        </authorList>
    </citation>
    <scope>NUCLEOTIDE SEQUENCE [LARGE SCALE GENOMIC DNA]</scope>
    <source>
        <strain evidence="4">RCC 1115</strain>
    </source>
</reference>
<dbReference type="InterPro" id="IPR019734">
    <property type="entry name" value="TPR_rpt"/>
</dbReference>
<dbReference type="InterPro" id="IPR011990">
    <property type="entry name" value="TPR-like_helical_dom_sf"/>
</dbReference>
<dbReference type="Pfam" id="PF14561">
    <property type="entry name" value="TPR_20"/>
    <property type="match status" value="1"/>
</dbReference>
<dbReference type="PROSITE" id="PS50005">
    <property type="entry name" value="TPR"/>
    <property type="match status" value="1"/>
</dbReference>
<evidence type="ECO:0000256" key="3">
    <source>
        <dbReference type="SAM" id="Phobius"/>
    </source>
</evidence>